<keyword evidence="2" id="KW-1185">Reference proteome</keyword>
<proteinExistence type="predicted"/>
<name>A0A016USB1_9BILA</name>
<dbReference type="Proteomes" id="UP000024635">
    <property type="component" value="Unassembled WGS sequence"/>
</dbReference>
<accession>A0A016USB1</accession>
<sequence length="83" mass="9315">MFAKKILSEGNCDQDKFSVSKGTAIVVEGITSCTNFLHRILFIITFRYDDYNSKGAFLYVYIRYPVSVIQSFLAYPSSAPLSG</sequence>
<dbReference type="EMBL" id="JARK01001365">
    <property type="protein sequence ID" value="EYC17826.1"/>
    <property type="molecule type" value="Genomic_DNA"/>
</dbReference>
<evidence type="ECO:0000313" key="1">
    <source>
        <dbReference type="EMBL" id="EYC17826.1"/>
    </source>
</evidence>
<organism evidence="1 2">
    <name type="scientific">Ancylostoma ceylanicum</name>
    <dbReference type="NCBI Taxonomy" id="53326"/>
    <lineage>
        <taxon>Eukaryota</taxon>
        <taxon>Metazoa</taxon>
        <taxon>Ecdysozoa</taxon>
        <taxon>Nematoda</taxon>
        <taxon>Chromadorea</taxon>
        <taxon>Rhabditida</taxon>
        <taxon>Rhabditina</taxon>
        <taxon>Rhabditomorpha</taxon>
        <taxon>Strongyloidea</taxon>
        <taxon>Ancylostomatidae</taxon>
        <taxon>Ancylostomatinae</taxon>
        <taxon>Ancylostoma</taxon>
    </lineage>
</organism>
<reference evidence="2" key="1">
    <citation type="journal article" date="2015" name="Nat. Genet.">
        <title>The genome and transcriptome of the zoonotic hookworm Ancylostoma ceylanicum identify infection-specific gene families.</title>
        <authorList>
            <person name="Schwarz E.M."/>
            <person name="Hu Y."/>
            <person name="Antoshechkin I."/>
            <person name="Miller M.M."/>
            <person name="Sternberg P.W."/>
            <person name="Aroian R.V."/>
        </authorList>
    </citation>
    <scope>NUCLEOTIDE SEQUENCE</scope>
    <source>
        <strain evidence="2">HY135</strain>
    </source>
</reference>
<protein>
    <submittedName>
        <fullName evidence="1">Uncharacterized protein</fullName>
    </submittedName>
</protein>
<dbReference type="AlphaFoldDB" id="A0A016USB1"/>
<comment type="caution">
    <text evidence="1">The sequence shown here is derived from an EMBL/GenBank/DDBJ whole genome shotgun (WGS) entry which is preliminary data.</text>
</comment>
<evidence type="ECO:0000313" key="2">
    <source>
        <dbReference type="Proteomes" id="UP000024635"/>
    </source>
</evidence>
<gene>
    <name evidence="1" type="primary">Acey_s0029.g1891</name>
    <name evidence="1" type="ORF">Y032_0029g1891</name>
</gene>